<keyword evidence="3" id="KW-1185">Reference proteome</keyword>
<gene>
    <name evidence="2" type="ORF">D1632_06525</name>
</gene>
<accession>A0A3M7LCV9</accession>
<evidence type="ECO:0000313" key="2">
    <source>
        <dbReference type="EMBL" id="RMZ59296.1"/>
    </source>
</evidence>
<dbReference type="Proteomes" id="UP000267524">
    <property type="component" value="Unassembled WGS sequence"/>
</dbReference>
<name>A0A3M7LCV9_9FLAO</name>
<comment type="caution">
    <text evidence="2">The sequence shown here is derived from an EMBL/GenBank/DDBJ whole genome shotgun (WGS) entry which is preliminary data.</text>
</comment>
<keyword evidence="1" id="KW-1133">Transmembrane helix</keyword>
<feature type="transmembrane region" description="Helical" evidence="1">
    <location>
        <begin position="23"/>
        <end position="44"/>
    </location>
</feature>
<keyword evidence="1" id="KW-0812">Transmembrane</keyword>
<protein>
    <submittedName>
        <fullName evidence="2">Uncharacterized protein</fullName>
    </submittedName>
</protein>
<proteinExistence type="predicted"/>
<evidence type="ECO:0000256" key="1">
    <source>
        <dbReference type="SAM" id="Phobius"/>
    </source>
</evidence>
<organism evidence="2 3">
    <name type="scientific">Chryseobacterium nematophagum</name>
    <dbReference type="NCBI Taxonomy" id="2305228"/>
    <lineage>
        <taxon>Bacteria</taxon>
        <taxon>Pseudomonadati</taxon>
        <taxon>Bacteroidota</taxon>
        <taxon>Flavobacteriia</taxon>
        <taxon>Flavobacteriales</taxon>
        <taxon>Weeksellaceae</taxon>
        <taxon>Chryseobacterium group</taxon>
        <taxon>Chryseobacterium</taxon>
    </lineage>
</organism>
<keyword evidence="1" id="KW-0472">Membrane</keyword>
<dbReference type="EMBL" id="QWIV01000013">
    <property type="protein sequence ID" value="RMZ59296.1"/>
    <property type="molecule type" value="Genomic_DNA"/>
</dbReference>
<reference evidence="2 3" key="1">
    <citation type="submission" date="2018-08" db="EMBL/GenBank/DDBJ databases">
        <title>Chryseobacterium nematophagum: a novel matrix digesting pathogen of nematodes.</title>
        <authorList>
            <person name="Page A."/>
            <person name="Roberts M."/>
            <person name="Felix M.-A."/>
            <person name="Weir W."/>
        </authorList>
    </citation>
    <scope>NUCLEOTIDE SEQUENCE [LARGE SCALE GENOMIC DNA]</scope>
    <source>
        <strain evidence="2 3">JUb275</strain>
    </source>
</reference>
<sequence>MKKKETNKTYTHVKRELKGERKISFFQILSIIVLSILCIISAIFSDDTSYIAIWIRELFSIIFK</sequence>
<dbReference type="AlphaFoldDB" id="A0A3M7LCV9"/>
<evidence type="ECO:0000313" key="3">
    <source>
        <dbReference type="Proteomes" id="UP000267524"/>
    </source>
</evidence>